<dbReference type="AlphaFoldDB" id="A0A5R9AJX2"/>
<keyword evidence="4" id="KW-0238">DNA-binding</keyword>
<accession>A0A5R9AJX2</accession>
<dbReference type="SUPFAM" id="SSF46785">
    <property type="entry name" value="Winged helix' DNA-binding domain"/>
    <property type="match status" value="1"/>
</dbReference>
<sequence>MAVKESIDTVSMLKDALDVPPGAKYKRLAKALEAGILNGDIGAGTKLLPQRILADRLGVTVGTISRAYAELERLGLVTARVGDGTFVRQSGREAPRSQGFRNFVDEVPEWYDMSRNMHILGPEISFLEESLRNLSGDTRKLHELMLYMPEAGAPRFRQAGAEWLSTDTFQAHAEQTLCVNGGQHGLICTLMALLRAGDTVVTEQLTYPGLISASRLLGIRLLGAAMDEEGLIPESLNELCQQHRVTALYCTPTLQNPTTATLSPPRREAIARICRQHNVLIIEDETHAVLVGERAHPLSHYAPERSILIGGLSKAVSAGLRVGYLHAPADLVSRIASAIRASCWMATPLTFELATQWIENGTARELRQRQVIEIGRRKELVEGTLAGLNYRTHPQCPHFWIEVPEPWRASDIERDLKLKNLLIATAEAFAVGRAAVPQYVRASISNTTQDDRLLQSAFATLADALRADGPESAPGIAAQL</sequence>
<dbReference type="Pfam" id="PF00155">
    <property type="entry name" value="Aminotran_1_2"/>
    <property type="match status" value="1"/>
</dbReference>
<dbReference type="InterPro" id="IPR051446">
    <property type="entry name" value="HTH_trans_reg/aminotransferase"/>
</dbReference>
<keyword evidence="5" id="KW-0804">Transcription</keyword>
<dbReference type="RefSeq" id="WP_138212935.1">
    <property type="nucleotide sequence ID" value="NZ_VASG01000001.1"/>
</dbReference>
<dbReference type="Gene3D" id="3.40.640.10">
    <property type="entry name" value="Type I PLP-dependent aspartate aminotransferase-like (Major domain)"/>
    <property type="match status" value="1"/>
</dbReference>
<dbReference type="Gene3D" id="1.10.10.10">
    <property type="entry name" value="Winged helix-like DNA-binding domain superfamily/Winged helix DNA-binding domain"/>
    <property type="match status" value="1"/>
</dbReference>
<dbReference type="InterPro" id="IPR015421">
    <property type="entry name" value="PyrdxlP-dep_Trfase_major"/>
</dbReference>
<comment type="caution">
    <text evidence="7">The sequence shown here is derived from an EMBL/GenBank/DDBJ whole genome shotgun (WGS) entry which is preliminary data.</text>
</comment>
<evidence type="ECO:0000256" key="1">
    <source>
        <dbReference type="ARBA" id="ARBA00005384"/>
    </source>
</evidence>
<evidence type="ECO:0000256" key="3">
    <source>
        <dbReference type="ARBA" id="ARBA00023015"/>
    </source>
</evidence>
<evidence type="ECO:0000256" key="5">
    <source>
        <dbReference type="ARBA" id="ARBA00023163"/>
    </source>
</evidence>
<evidence type="ECO:0000313" key="8">
    <source>
        <dbReference type="Proteomes" id="UP000307510"/>
    </source>
</evidence>
<dbReference type="CDD" id="cd00609">
    <property type="entry name" value="AAT_like"/>
    <property type="match status" value="1"/>
</dbReference>
<protein>
    <submittedName>
        <fullName evidence="7">PLP-dependent aminotransferase family protein</fullName>
    </submittedName>
</protein>
<dbReference type="InterPro" id="IPR036388">
    <property type="entry name" value="WH-like_DNA-bd_sf"/>
</dbReference>
<evidence type="ECO:0000256" key="4">
    <source>
        <dbReference type="ARBA" id="ARBA00023125"/>
    </source>
</evidence>
<dbReference type="SUPFAM" id="SSF53383">
    <property type="entry name" value="PLP-dependent transferases"/>
    <property type="match status" value="1"/>
</dbReference>
<gene>
    <name evidence="7" type="ORF">FEA48_02545</name>
</gene>
<dbReference type="SMART" id="SM00345">
    <property type="entry name" value="HTH_GNTR"/>
    <property type="match status" value="1"/>
</dbReference>
<evidence type="ECO:0000259" key="6">
    <source>
        <dbReference type="PROSITE" id="PS50949"/>
    </source>
</evidence>
<evidence type="ECO:0000313" key="7">
    <source>
        <dbReference type="EMBL" id="TLP78740.1"/>
    </source>
</evidence>
<reference evidence="8" key="2">
    <citation type="submission" date="2019-06" db="EMBL/GenBank/DDBJ databases">
        <title>AzeR, a transcriptional regulator that responds to azelaic acid in Pseudomonas nitroreducens.</title>
        <authorList>
            <person name="Bez C."/>
            <person name="Javvadi S.G."/>
            <person name="Bertani I."/>
            <person name="Devescovi G."/>
            <person name="Studholme D.J."/>
            <person name="Geller A."/>
            <person name="Levy A."/>
            <person name="Venturi V."/>
        </authorList>
    </citation>
    <scope>NUCLEOTIDE SEQUENCE [LARGE SCALE GENOMIC DNA]</scope>
    <source>
        <strain evidence="8">DSM 9128</strain>
    </source>
</reference>
<dbReference type="Gene3D" id="3.90.1150.10">
    <property type="entry name" value="Aspartate Aminotransferase, domain 1"/>
    <property type="match status" value="1"/>
</dbReference>
<keyword evidence="3" id="KW-0805">Transcription regulation</keyword>
<dbReference type="InterPro" id="IPR036390">
    <property type="entry name" value="WH_DNA-bd_sf"/>
</dbReference>
<dbReference type="Pfam" id="PF00392">
    <property type="entry name" value="GntR"/>
    <property type="match status" value="1"/>
</dbReference>
<feature type="domain" description="HTH gntR-type" evidence="6">
    <location>
        <begin position="22"/>
        <end position="90"/>
    </location>
</feature>
<dbReference type="Proteomes" id="UP000307510">
    <property type="component" value="Unassembled WGS sequence"/>
</dbReference>
<comment type="similarity">
    <text evidence="1">In the C-terminal section; belongs to the class-I pyridoxal-phosphate-dependent aminotransferase family.</text>
</comment>
<dbReference type="PANTHER" id="PTHR46577">
    <property type="entry name" value="HTH-TYPE TRANSCRIPTIONAL REGULATORY PROTEIN GABR"/>
    <property type="match status" value="1"/>
</dbReference>
<reference evidence="7 8" key="1">
    <citation type="submission" date="2019-05" db="EMBL/GenBank/DDBJ databases">
        <authorList>
            <person name="Moore K."/>
            <person name="O'Neill P."/>
            <person name="Farbos A."/>
            <person name="Studholme D.J."/>
        </authorList>
    </citation>
    <scope>NUCLEOTIDE SEQUENCE [LARGE SCALE GENOMIC DNA]</scope>
    <source>
        <strain evidence="7 8">DSM 9128</strain>
    </source>
</reference>
<keyword evidence="7" id="KW-0808">Transferase</keyword>
<keyword evidence="2" id="KW-0663">Pyridoxal phosphate</keyword>
<organism evidence="7 8">
    <name type="scientific">Pseudomonas nitroreducens</name>
    <dbReference type="NCBI Taxonomy" id="46680"/>
    <lineage>
        <taxon>Bacteria</taxon>
        <taxon>Pseudomonadati</taxon>
        <taxon>Pseudomonadota</taxon>
        <taxon>Gammaproteobacteria</taxon>
        <taxon>Pseudomonadales</taxon>
        <taxon>Pseudomonadaceae</taxon>
        <taxon>Pseudomonas</taxon>
    </lineage>
</organism>
<dbReference type="InterPro" id="IPR015422">
    <property type="entry name" value="PyrdxlP-dep_Trfase_small"/>
</dbReference>
<dbReference type="GO" id="GO:0008483">
    <property type="term" value="F:transaminase activity"/>
    <property type="evidence" value="ECO:0007669"/>
    <property type="project" value="UniProtKB-KW"/>
</dbReference>
<dbReference type="InterPro" id="IPR000524">
    <property type="entry name" value="Tscrpt_reg_HTH_GntR"/>
</dbReference>
<proteinExistence type="inferred from homology"/>
<evidence type="ECO:0000256" key="2">
    <source>
        <dbReference type="ARBA" id="ARBA00022898"/>
    </source>
</evidence>
<dbReference type="CDD" id="cd07377">
    <property type="entry name" value="WHTH_GntR"/>
    <property type="match status" value="1"/>
</dbReference>
<dbReference type="InterPro" id="IPR004839">
    <property type="entry name" value="Aminotransferase_I/II_large"/>
</dbReference>
<dbReference type="GO" id="GO:0003700">
    <property type="term" value="F:DNA-binding transcription factor activity"/>
    <property type="evidence" value="ECO:0007669"/>
    <property type="project" value="InterPro"/>
</dbReference>
<dbReference type="GO" id="GO:0030170">
    <property type="term" value="F:pyridoxal phosphate binding"/>
    <property type="evidence" value="ECO:0007669"/>
    <property type="project" value="InterPro"/>
</dbReference>
<dbReference type="GO" id="GO:0003677">
    <property type="term" value="F:DNA binding"/>
    <property type="evidence" value="ECO:0007669"/>
    <property type="project" value="UniProtKB-KW"/>
</dbReference>
<dbReference type="EMBL" id="VASG01000001">
    <property type="protein sequence ID" value="TLP78740.1"/>
    <property type="molecule type" value="Genomic_DNA"/>
</dbReference>
<dbReference type="PANTHER" id="PTHR46577:SF1">
    <property type="entry name" value="HTH-TYPE TRANSCRIPTIONAL REGULATORY PROTEIN GABR"/>
    <property type="match status" value="1"/>
</dbReference>
<name>A0A5R9AJX2_PSENT</name>
<dbReference type="PROSITE" id="PS50949">
    <property type="entry name" value="HTH_GNTR"/>
    <property type="match status" value="1"/>
</dbReference>
<dbReference type="InterPro" id="IPR015424">
    <property type="entry name" value="PyrdxlP-dep_Trfase"/>
</dbReference>
<keyword evidence="7" id="KW-0032">Aminotransferase</keyword>